<evidence type="ECO:0000256" key="6">
    <source>
        <dbReference type="ARBA" id="ARBA00037941"/>
    </source>
</evidence>
<accession>A0A168K7T2</accession>
<dbReference type="InterPro" id="IPR006076">
    <property type="entry name" value="FAD-dep_OxRdtase"/>
</dbReference>
<evidence type="ECO:0000256" key="8">
    <source>
        <dbReference type="ARBA" id="ARBA00041137"/>
    </source>
</evidence>
<dbReference type="SUPFAM" id="SSF51905">
    <property type="entry name" value="FAD/NAD(P)-binding domain"/>
    <property type="match status" value="1"/>
</dbReference>
<dbReference type="EC" id="1.1.99.2" evidence="7"/>
<evidence type="ECO:0000256" key="3">
    <source>
        <dbReference type="ARBA" id="ARBA00022827"/>
    </source>
</evidence>
<dbReference type="InterPro" id="IPR036188">
    <property type="entry name" value="FAD/NAD-bd_sf"/>
</dbReference>
<comment type="caution">
    <text evidence="10">The sequence shown here is derived from an EMBL/GenBank/DDBJ whole genome shotgun (WGS) entry which is preliminary data.</text>
</comment>
<proteinExistence type="inferred from homology"/>
<dbReference type="PANTHER" id="PTHR43104:SF4">
    <property type="entry name" value="L-2-HYDROXYGLUTARATE DEHYDROGENASE, MITOCHONDRIAL"/>
    <property type="match status" value="1"/>
</dbReference>
<dbReference type="EMBL" id="AMYB01000005">
    <property type="protein sequence ID" value="OAD02087.1"/>
    <property type="molecule type" value="Genomic_DNA"/>
</dbReference>
<dbReference type="Pfam" id="PF01266">
    <property type="entry name" value="DAO"/>
    <property type="match status" value="1"/>
</dbReference>
<feature type="domain" description="FAD dependent oxidoreductase" evidence="9">
    <location>
        <begin position="33"/>
        <end position="391"/>
    </location>
</feature>
<comment type="catalytic activity">
    <reaction evidence="5">
        <text>(S)-2-hydroxyglutarate + A = 2-oxoglutarate + AH2</text>
        <dbReference type="Rhea" id="RHEA:21252"/>
        <dbReference type="ChEBI" id="CHEBI:13193"/>
        <dbReference type="ChEBI" id="CHEBI:16782"/>
        <dbReference type="ChEBI" id="CHEBI:16810"/>
        <dbReference type="ChEBI" id="CHEBI:17499"/>
        <dbReference type="EC" id="1.1.99.2"/>
    </reaction>
</comment>
<keyword evidence="3" id="KW-0274">FAD</keyword>
<evidence type="ECO:0000256" key="4">
    <source>
        <dbReference type="ARBA" id="ARBA00023002"/>
    </source>
</evidence>
<gene>
    <name evidence="10" type="ORF">MUCCIDRAFT_144889</name>
</gene>
<evidence type="ECO:0000313" key="11">
    <source>
        <dbReference type="Proteomes" id="UP000077051"/>
    </source>
</evidence>
<dbReference type="OrthoDB" id="498204at2759"/>
<dbReference type="PANTHER" id="PTHR43104">
    <property type="entry name" value="L-2-HYDROXYGLUTARATE DEHYDROGENASE, MITOCHONDRIAL"/>
    <property type="match status" value="1"/>
</dbReference>
<evidence type="ECO:0000256" key="1">
    <source>
        <dbReference type="ARBA" id="ARBA00001974"/>
    </source>
</evidence>
<dbReference type="VEuPathDB" id="FungiDB:MUCCIDRAFT_144889"/>
<protein>
    <recommendedName>
        <fullName evidence="8">L-2-hydroxyglutarate dehydrogenase, mitochondrial</fullName>
        <ecNumber evidence="7">1.1.99.2</ecNumber>
    </recommendedName>
</protein>
<dbReference type="AlphaFoldDB" id="A0A168K7T2"/>
<evidence type="ECO:0000256" key="7">
    <source>
        <dbReference type="ARBA" id="ARBA00038878"/>
    </source>
</evidence>
<comment type="similarity">
    <text evidence="6">Belongs to the L2HGDH family.</text>
</comment>
<dbReference type="Gene3D" id="3.50.50.60">
    <property type="entry name" value="FAD/NAD(P)-binding domain"/>
    <property type="match status" value="1"/>
</dbReference>
<dbReference type="GO" id="GO:0047545">
    <property type="term" value="F:(S)-2-hydroxyglutarate dehydrogenase activity"/>
    <property type="evidence" value="ECO:0007669"/>
    <property type="project" value="UniProtKB-EC"/>
</dbReference>
<organism evidence="10 11">
    <name type="scientific">Mucor lusitanicus CBS 277.49</name>
    <dbReference type="NCBI Taxonomy" id="747725"/>
    <lineage>
        <taxon>Eukaryota</taxon>
        <taxon>Fungi</taxon>
        <taxon>Fungi incertae sedis</taxon>
        <taxon>Mucoromycota</taxon>
        <taxon>Mucoromycotina</taxon>
        <taxon>Mucoromycetes</taxon>
        <taxon>Mucorales</taxon>
        <taxon>Mucorineae</taxon>
        <taxon>Mucoraceae</taxon>
        <taxon>Mucor</taxon>
    </lineage>
</organism>
<comment type="cofactor">
    <cofactor evidence="1">
        <name>FAD</name>
        <dbReference type="ChEBI" id="CHEBI:57692"/>
    </cofactor>
</comment>
<evidence type="ECO:0000256" key="5">
    <source>
        <dbReference type="ARBA" id="ARBA00036066"/>
    </source>
</evidence>
<evidence type="ECO:0000256" key="2">
    <source>
        <dbReference type="ARBA" id="ARBA00022630"/>
    </source>
</evidence>
<keyword evidence="2" id="KW-0285">Flavoprotein</keyword>
<reference evidence="10 11" key="1">
    <citation type="submission" date="2015-06" db="EMBL/GenBank/DDBJ databases">
        <title>Expansion of signal transduction pathways in fungi by whole-genome duplication.</title>
        <authorList>
            <consortium name="DOE Joint Genome Institute"/>
            <person name="Corrochano L.M."/>
            <person name="Kuo A."/>
            <person name="Marcet-Houben M."/>
            <person name="Polaino S."/>
            <person name="Salamov A."/>
            <person name="Villalobos J.M."/>
            <person name="Alvarez M.I."/>
            <person name="Avalos J."/>
            <person name="Benito E.P."/>
            <person name="Benoit I."/>
            <person name="Burger G."/>
            <person name="Camino L.P."/>
            <person name="Canovas D."/>
            <person name="Cerda-Olmedo E."/>
            <person name="Cheng J.-F."/>
            <person name="Dominguez A."/>
            <person name="Elias M."/>
            <person name="Eslava A.P."/>
            <person name="Glaser F."/>
            <person name="Grimwood J."/>
            <person name="Gutierrez G."/>
            <person name="Heitman J."/>
            <person name="Henrissat B."/>
            <person name="Iturriaga E.A."/>
            <person name="Lang B.F."/>
            <person name="Lavin J.L."/>
            <person name="Lee S."/>
            <person name="Li W."/>
            <person name="Lindquist E."/>
            <person name="Lopez-Garcia S."/>
            <person name="Luque E.M."/>
            <person name="Marcos A.T."/>
            <person name="Martin J."/>
            <person name="Mccluskey K."/>
            <person name="Medina H.R."/>
            <person name="Miralles-Duran A."/>
            <person name="Miyazaki A."/>
            <person name="Munoz-Torres E."/>
            <person name="Oguiza J.A."/>
            <person name="Ohm R."/>
            <person name="Olmedo M."/>
            <person name="Orejas M."/>
            <person name="Ortiz-Castellanos L."/>
            <person name="Pisabarro A.G."/>
            <person name="Rodriguez-Romero J."/>
            <person name="Ruiz-Herrera J."/>
            <person name="Ruiz-Vazquez R."/>
            <person name="Sanz C."/>
            <person name="Schackwitz W."/>
            <person name="Schmutz J."/>
            <person name="Shahriari M."/>
            <person name="Shelest E."/>
            <person name="Silva-Franco F."/>
            <person name="Soanes D."/>
            <person name="Syed K."/>
            <person name="Tagua V.G."/>
            <person name="Talbot N.J."/>
            <person name="Thon M."/>
            <person name="De Vries R.P."/>
            <person name="Wiebenga A."/>
            <person name="Yadav J.S."/>
            <person name="Braun E.L."/>
            <person name="Baker S."/>
            <person name="Garre V."/>
            <person name="Horwitz B."/>
            <person name="Torres-Martinez S."/>
            <person name="Idnurm A."/>
            <person name="Herrera-Estrella A."/>
            <person name="Gabaldon T."/>
            <person name="Grigoriev I.V."/>
        </authorList>
    </citation>
    <scope>NUCLEOTIDE SEQUENCE [LARGE SCALE GENOMIC DNA]</scope>
    <source>
        <strain evidence="10 11">CBS 277.49</strain>
    </source>
</reference>
<evidence type="ECO:0000313" key="10">
    <source>
        <dbReference type="EMBL" id="OAD02087.1"/>
    </source>
</evidence>
<sequence length="397" mass="44273">MLRISRLTRTFAANQSWRAFSTTKAPELQVDNIVIGAGVVGLAIGEKLTRERPHETTFVVEKNVRIGEETSARNSEVIHAGLYYPEDSLKTKLCIQGNRKLYKLFETVDIPYRKLGKWVVAQNQEQHLYLQGLHEKAQRLGIETYFIDQAQASAQEPHIQLHSALVSPSTGIIDSHHFMAYLERKISDVGDVALCTQVTFISKPSKDGFVVELSTPTETTTVLAKRVFNSGGLHADKVSNMLPLAKPYKLHYARGHYYAYNAPLEVNHLIYPCPEKNLAGLGTHLTLDMAGGIKFGPDVQYIDDPYDYSVPDDVEKKEAFVNAIHSYLPSLNKDKLHADYSGIRPKLAGPGEPFQDFIIKEESDSGHDNFFTLIGIESPGLTSSLAIADHVYSMIRS</sequence>
<keyword evidence="11" id="KW-1185">Reference proteome</keyword>
<dbReference type="STRING" id="747725.A0A168K7T2"/>
<evidence type="ECO:0000259" key="9">
    <source>
        <dbReference type="Pfam" id="PF01266"/>
    </source>
</evidence>
<name>A0A168K7T2_MUCCL</name>
<dbReference type="Proteomes" id="UP000077051">
    <property type="component" value="Unassembled WGS sequence"/>
</dbReference>
<keyword evidence="4" id="KW-0560">Oxidoreductase</keyword>
<dbReference type="Gene3D" id="3.30.9.10">
    <property type="entry name" value="D-Amino Acid Oxidase, subunit A, domain 2"/>
    <property type="match status" value="1"/>
</dbReference>